<sequence>MRRRREKKRRPPFPLPQALLLLSTPDVRRHSLIDVQGGMTCRGDRSWTAQVRVLGDAE</sequence>
<name>A0A7W7U1F5_9ACTN</name>
<evidence type="ECO:0000313" key="1">
    <source>
        <dbReference type="EMBL" id="MBB4983229.1"/>
    </source>
</evidence>
<evidence type="ECO:0000313" key="2">
    <source>
        <dbReference type="Proteomes" id="UP000582643"/>
    </source>
</evidence>
<dbReference type="Proteomes" id="UP000582643">
    <property type="component" value="Unassembled WGS sequence"/>
</dbReference>
<accession>A0A7W7U1F5</accession>
<organism evidence="1 2">
    <name type="scientific">Streptomyces nymphaeiformis</name>
    <dbReference type="NCBI Taxonomy" id="2663842"/>
    <lineage>
        <taxon>Bacteria</taxon>
        <taxon>Bacillati</taxon>
        <taxon>Actinomycetota</taxon>
        <taxon>Actinomycetes</taxon>
        <taxon>Kitasatosporales</taxon>
        <taxon>Streptomycetaceae</taxon>
        <taxon>Streptomyces</taxon>
    </lineage>
</organism>
<proteinExistence type="predicted"/>
<comment type="caution">
    <text evidence="1">The sequence shown here is derived from an EMBL/GenBank/DDBJ whole genome shotgun (WGS) entry which is preliminary data.</text>
</comment>
<dbReference type="RefSeq" id="WP_184931422.1">
    <property type="nucleotide sequence ID" value="NZ_JACHJY010000005.1"/>
</dbReference>
<keyword evidence="2" id="KW-1185">Reference proteome</keyword>
<gene>
    <name evidence="1" type="ORF">GGE06_004161</name>
</gene>
<dbReference type="AlphaFoldDB" id="A0A7W7U1F5"/>
<dbReference type="EMBL" id="JACHJY010000005">
    <property type="protein sequence ID" value="MBB4983229.1"/>
    <property type="molecule type" value="Genomic_DNA"/>
</dbReference>
<protein>
    <submittedName>
        <fullName evidence="1">Uncharacterized protein</fullName>
    </submittedName>
</protein>
<reference evidence="1 2" key="1">
    <citation type="submission" date="2020-08" db="EMBL/GenBank/DDBJ databases">
        <title>Genomic Encyclopedia of Type Strains, Phase III (KMG-III): the genomes of soil and plant-associated and newly described type strains.</title>
        <authorList>
            <person name="Whitman W."/>
        </authorList>
    </citation>
    <scope>NUCLEOTIDE SEQUENCE [LARGE SCALE GENOMIC DNA]</scope>
    <source>
        <strain evidence="1 2">SFB5A</strain>
    </source>
</reference>